<evidence type="ECO:0000313" key="7">
    <source>
        <dbReference type="EMBL" id="MBU5668677.1"/>
    </source>
</evidence>
<dbReference type="PANTHER" id="PTHR43705:SF1">
    <property type="entry name" value="HYDROXYACYLGLUTATHIONE HYDROLASE GLOB"/>
    <property type="match status" value="1"/>
</dbReference>
<dbReference type="Pfam" id="PF00753">
    <property type="entry name" value="Lactamase_B"/>
    <property type="match status" value="1"/>
</dbReference>
<evidence type="ECO:0000259" key="6">
    <source>
        <dbReference type="SMART" id="SM00849"/>
    </source>
</evidence>
<comment type="function">
    <text evidence="5">Thiolesterase that catalyzes the hydrolysis of S-D-lactoyl-glutathione to form glutathione and D-lactic acid.</text>
</comment>
<feature type="binding site" evidence="5">
    <location>
        <position position="49"/>
    </location>
    <ligand>
        <name>Zn(2+)</name>
        <dbReference type="ChEBI" id="CHEBI:29105"/>
        <label>1</label>
    </ligand>
</feature>
<feature type="binding site" evidence="5">
    <location>
        <position position="54"/>
    </location>
    <ligand>
        <name>Zn(2+)</name>
        <dbReference type="ChEBI" id="CHEBI:29105"/>
        <label>2</label>
    </ligand>
</feature>
<keyword evidence="4 5" id="KW-0862">Zinc</keyword>
<evidence type="ECO:0000313" key="8">
    <source>
        <dbReference type="Proteomes" id="UP000783742"/>
    </source>
</evidence>
<comment type="cofactor">
    <cofactor evidence="5">
        <name>Zn(2+)</name>
        <dbReference type="ChEBI" id="CHEBI:29105"/>
    </cofactor>
    <text evidence="5">Binds 2 Zn(2+) ions per subunit.</text>
</comment>
<evidence type="ECO:0000256" key="3">
    <source>
        <dbReference type="ARBA" id="ARBA00022801"/>
    </source>
</evidence>
<dbReference type="HAMAP" id="MF_01374">
    <property type="entry name" value="Glyoxalase_2"/>
    <property type="match status" value="1"/>
</dbReference>
<name>A0ABS6FES7_9FIRM</name>
<evidence type="ECO:0000256" key="2">
    <source>
        <dbReference type="ARBA" id="ARBA00022723"/>
    </source>
</evidence>
<keyword evidence="2 5" id="KW-0479">Metal-binding</keyword>
<reference evidence="7 8" key="1">
    <citation type="submission" date="2021-06" db="EMBL/GenBank/DDBJ databases">
        <authorList>
            <person name="Sun Q."/>
            <person name="Li D."/>
        </authorList>
    </citation>
    <scope>NUCLEOTIDE SEQUENCE [LARGE SCALE GENOMIC DNA]</scope>
    <source>
        <strain evidence="7 8">MSJ-1</strain>
    </source>
</reference>
<dbReference type="GO" id="GO:0004416">
    <property type="term" value="F:hydroxyacylglutathione hydrolase activity"/>
    <property type="evidence" value="ECO:0007669"/>
    <property type="project" value="UniProtKB-EC"/>
</dbReference>
<dbReference type="CDD" id="cd07723">
    <property type="entry name" value="hydroxyacylglutathione_hydrolase_MBL-fold"/>
    <property type="match status" value="1"/>
</dbReference>
<accession>A0ABS6FES7</accession>
<dbReference type="InterPro" id="IPR050110">
    <property type="entry name" value="Glyoxalase_II_hydrolase"/>
</dbReference>
<dbReference type="Pfam" id="PF16123">
    <property type="entry name" value="HAGH_C"/>
    <property type="match status" value="1"/>
</dbReference>
<dbReference type="SMART" id="SM00849">
    <property type="entry name" value="Lactamase_B"/>
    <property type="match status" value="1"/>
</dbReference>
<evidence type="ECO:0000256" key="1">
    <source>
        <dbReference type="ARBA" id="ARBA00001623"/>
    </source>
</evidence>
<comment type="caution">
    <text evidence="7">The sequence shown here is derived from an EMBL/GenBank/DDBJ whole genome shotgun (WGS) entry which is preliminary data.</text>
</comment>
<dbReference type="EC" id="3.1.2.6" evidence="5"/>
<proteinExistence type="inferred from homology"/>
<gene>
    <name evidence="5 7" type="primary">gloB</name>
    <name evidence="7" type="ORF">KQI68_02365</name>
</gene>
<dbReference type="InterPro" id="IPR032282">
    <property type="entry name" value="HAGH_C"/>
</dbReference>
<comment type="pathway">
    <text evidence="5">Secondary metabolite metabolism; methylglyoxal degradation; (R)-lactate from methylglyoxal: step 2/2.</text>
</comment>
<dbReference type="RefSeq" id="WP_216548530.1">
    <property type="nucleotide sequence ID" value="NZ_JAHLQO010000002.1"/>
</dbReference>
<feature type="binding site" evidence="5">
    <location>
        <position position="121"/>
    </location>
    <ligand>
        <name>Zn(2+)</name>
        <dbReference type="ChEBI" id="CHEBI:29105"/>
        <label>2</label>
    </ligand>
</feature>
<dbReference type="InterPro" id="IPR017782">
    <property type="entry name" value="Hydroxyacylglutathione_Hdrlase"/>
</dbReference>
<feature type="binding site" evidence="5">
    <location>
        <position position="53"/>
    </location>
    <ligand>
        <name>Zn(2+)</name>
        <dbReference type="ChEBI" id="CHEBI:29105"/>
        <label>2</label>
    </ligand>
</feature>
<feature type="binding site" evidence="5">
    <location>
        <position position="51"/>
    </location>
    <ligand>
        <name>Zn(2+)</name>
        <dbReference type="ChEBI" id="CHEBI:29105"/>
        <label>1</label>
    </ligand>
</feature>
<keyword evidence="8" id="KW-1185">Reference proteome</keyword>
<feature type="binding site" evidence="5">
    <location>
        <position position="159"/>
    </location>
    <ligand>
        <name>Zn(2+)</name>
        <dbReference type="ChEBI" id="CHEBI:29105"/>
        <label>2</label>
    </ligand>
</feature>
<feature type="binding site" evidence="5">
    <location>
        <position position="104"/>
    </location>
    <ligand>
        <name>Zn(2+)</name>
        <dbReference type="ChEBI" id="CHEBI:29105"/>
        <label>1</label>
    </ligand>
</feature>
<protein>
    <recommendedName>
        <fullName evidence="5">Hydroxyacylglutathione hydrolase</fullName>
        <ecNumber evidence="5">3.1.2.6</ecNumber>
    </recommendedName>
    <alternativeName>
        <fullName evidence="5">Glyoxalase II</fullName>
        <shortName evidence="5">Glx II</shortName>
    </alternativeName>
</protein>
<dbReference type="NCBIfam" id="TIGR03413">
    <property type="entry name" value="GSH_gloB"/>
    <property type="match status" value="1"/>
</dbReference>
<dbReference type="InterPro" id="IPR001279">
    <property type="entry name" value="Metallo-B-lactamas"/>
</dbReference>
<keyword evidence="3 5" id="KW-0378">Hydrolase</keyword>
<feature type="domain" description="Metallo-beta-lactamase" evidence="6">
    <location>
        <begin position="10"/>
        <end position="159"/>
    </location>
</feature>
<dbReference type="PANTHER" id="PTHR43705">
    <property type="entry name" value="HYDROXYACYLGLUTATHIONE HYDROLASE"/>
    <property type="match status" value="1"/>
</dbReference>
<comment type="catalytic activity">
    <reaction evidence="1 5">
        <text>an S-(2-hydroxyacyl)glutathione + H2O = a 2-hydroxy carboxylate + glutathione + H(+)</text>
        <dbReference type="Rhea" id="RHEA:21864"/>
        <dbReference type="ChEBI" id="CHEBI:15377"/>
        <dbReference type="ChEBI" id="CHEBI:15378"/>
        <dbReference type="ChEBI" id="CHEBI:57925"/>
        <dbReference type="ChEBI" id="CHEBI:58896"/>
        <dbReference type="ChEBI" id="CHEBI:71261"/>
        <dbReference type="EC" id="3.1.2.6"/>
    </reaction>
</comment>
<comment type="similarity">
    <text evidence="5">Belongs to the metallo-beta-lactamase superfamily. Glyoxalase II family.</text>
</comment>
<organism evidence="7 8">
    <name type="scientific">Peptoniphilus ovalis</name>
    <dbReference type="NCBI Taxonomy" id="2841503"/>
    <lineage>
        <taxon>Bacteria</taxon>
        <taxon>Bacillati</taxon>
        <taxon>Bacillota</taxon>
        <taxon>Tissierellia</taxon>
        <taxon>Tissierellales</taxon>
        <taxon>Peptoniphilaceae</taxon>
        <taxon>Peptoniphilus</taxon>
    </lineage>
</organism>
<evidence type="ECO:0000256" key="5">
    <source>
        <dbReference type="HAMAP-Rule" id="MF_01374"/>
    </source>
</evidence>
<feature type="binding site" evidence="5">
    <location>
        <position position="121"/>
    </location>
    <ligand>
        <name>Zn(2+)</name>
        <dbReference type="ChEBI" id="CHEBI:29105"/>
        <label>1</label>
    </ligand>
</feature>
<evidence type="ECO:0000256" key="4">
    <source>
        <dbReference type="ARBA" id="ARBA00022833"/>
    </source>
</evidence>
<dbReference type="EMBL" id="JAHLQO010000002">
    <property type="protein sequence ID" value="MBU5668677.1"/>
    <property type="molecule type" value="Genomic_DNA"/>
</dbReference>
<dbReference type="InterPro" id="IPR035680">
    <property type="entry name" value="Clx_II_MBL"/>
</dbReference>
<comment type="subunit">
    <text evidence="5">Monomer.</text>
</comment>
<dbReference type="Proteomes" id="UP000783742">
    <property type="component" value="Unassembled WGS sequence"/>
</dbReference>
<sequence length="228" mass="25892">MIKAIKAFSDNYIWAIEIDNKYIIVDPGEANPVINFVGDGEIEAILITHMHNDHIGGVAELKEKYSPKVYGPIETSDLNDVDVKDGDEFEVLGKVFSVILTNGHTKEHVSYVMDENLFCGDSLFLAGCGRVFTRDYKASFDGLQRLKELPDNTKVYAAHEYSLSNLEFAKTVIDNEDLNKEYERVKKLREEDKITLPSTMGLEKKINPFLLADCVEEFKNFRDKKDNA</sequence>